<dbReference type="SMART" id="SM00448">
    <property type="entry name" value="REC"/>
    <property type="match status" value="1"/>
</dbReference>
<keyword evidence="5" id="KW-1185">Reference proteome</keyword>
<evidence type="ECO:0000313" key="4">
    <source>
        <dbReference type="EMBL" id="KUO95386.1"/>
    </source>
</evidence>
<comment type="caution">
    <text evidence="4">The sequence shown here is derived from an EMBL/GenBank/DDBJ whole genome shotgun (WGS) entry which is preliminary data.</text>
</comment>
<evidence type="ECO:0000256" key="2">
    <source>
        <dbReference type="PROSITE-ProRule" id="PRU00169"/>
    </source>
</evidence>
<sequence>MIRILLVDDYPETLEALTQLYELHENVKVGGYALNGTELMKILAQETFDIISIDIQLGKENGLKLCESIHRNDPDAFILMCSLEASEATQKDAARAGASYFLAKPITSTSVRDAIKAYTDAKMRRTIPESSDHWIDNFLIK</sequence>
<dbReference type="PANTHER" id="PTHR44591">
    <property type="entry name" value="STRESS RESPONSE REGULATOR PROTEIN 1"/>
    <property type="match status" value="1"/>
</dbReference>
<feature type="domain" description="Response regulatory" evidence="3">
    <location>
        <begin position="3"/>
        <end position="119"/>
    </location>
</feature>
<dbReference type="SUPFAM" id="SSF52172">
    <property type="entry name" value="CheY-like"/>
    <property type="match status" value="1"/>
</dbReference>
<dbReference type="Gene3D" id="3.40.50.2300">
    <property type="match status" value="1"/>
</dbReference>
<proteinExistence type="predicted"/>
<organism evidence="4 5">
    <name type="scientific">Ferroacidibacillus organovorans</name>
    <dbReference type="NCBI Taxonomy" id="1765683"/>
    <lineage>
        <taxon>Bacteria</taxon>
        <taxon>Bacillati</taxon>
        <taxon>Bacillota</taxon>
        <taxon>Bacilli</taxon>
        <taxon>Bacillales</taxon>
        <taxon>Alicyclobacillaceae</taxon>
        <taxon>Ferroacidibacillus</taxon>
    </lineage>
</organism>
<dbReference type="CDD" id="cd17535">
    <property type="entry name" value="REC_NarL-like"/>
    <property type="match status" value="1"/>
</dbReference>
<dbReference type="EMBL" id="LPVJ01000052">
    <property type="protein sequence ID" value="KUO95386.1"/>
    <property type="molecule type" value="Genomic_DNA"/>
</dbReference>
<reference evidence="4 5" key="1">
    <citation type="submission" date="2015-12" db="EMBL/GenBank/DDBJ databases">
        <title>Draft genome sequence of Acidibacillus ferrooxidans ITV001, isolated from a chalcopyrite acid mine drainage site in Brazil.</title>
        <authorList>
            <person name="Dall'Agnol H."/>
            <person name="Nancucheo I."/>
            <person name="Johnson B."/>
            <person name="Oliveira R."/>
            <person name="Leite L."/>
            <person name="Pylro V."/>
            <person name="Nunes G.L."/>
            <person name="Tzotzos G."/>
            <person name="Fernandes G.R."/>
            <person name="Dutra J."/>
            <person name="Orellana S.C."/>
            <person name="Oliveira G."/>
        </authorList>
    </citation>
    <scope>NUCLEOTIDE SEQUENCE [LARGE SCALE GENOMIC DNA]</scope>
    <source>
        <strain evidence="5">ITV01</strain>
    </source>
</reference>
<evidence type="ECO:0000313" key="5">
    <source>
        <dbReference type="Proteomes" id="UP000053557"/>
    </source>
</evidence>
<accession>A0A117SXI1</accession>
<gene>
    <name evidence="4" type="ORF">ATW55_11065</name>
</gene>
<dbReference type="GO" id="GO:0000160">
    <property type="term" value="P:phosphorelay signal transduction system"/>
    <property type="evidence" value="ECO:0007669"/>
    <property type="project" value="InterPro"/>
</dbReference>
<dbReference type="InterPro" id="IPR001789">
    <property type="entry name" value="Sig_transdc_resp-reg_receiver"/>
</dbReference>
<dbReference type="PANTHER" id="PTHR44591:SF3">
    <property type="entry name" value="RESPONSE REGULATORY DOMAIN-CONTAINING PROTEIN"/>
    <property type="match status" value="1"/>
</dbReference>
<dbReference type="OrthoDB" id="9797769at2"/>
<dbReference type="RefSeq" id="WP_067717570.1">
    <property type="nucleotide sequence ID" value="NZ_LPVJ01000052.1"/>
</dbReference>
<feature type="modified residue" description="4-aspartylphosphate" evidence="2">
    <location>
        <position position="54"/>
    </location>
</feature>
<dbReference type="Pfam" id="PF00072">
    <property type="entry name" value="Response_reg"/>
    <property type="match status" value="1"/>
</dbReference>
<protein>
    <recommendedName>
        <fullName evidence="3">Response regulatory domain-containing protein</fullName>
    </recommendedName>
</protein>
<dbReference type="PROSITE" id="PS50110">
    <property type="entry name" value="RESPONSE_REGULATORY"/>
    <property type="match status" value="1"/>
</dbReference>
<evidence type="ECO:0000259" key="3">
    <source>
        <dbReference type="PROSITE" id="PS50110"/>
    </source>
</evidence>
<dbReference type="InterPro" id="IPR050595">
    <property type="entry name" value="Bact_response_regulator"/>
</dbReference>
<dbReference type="AlphaFoldDB" id="A0A117SXI1"/>
<evidence type="ECO:0000256" key="1">
    <source>
        <dbReference type="ARBA" id="ARBA00022553"/>
    </source>
</evidence>
<keyword evidence="1 2" id="KW-0597">Phosphoprotein</keyword>
<name>A0A117SXI1_9BACL</name>
<dbReference type="InterPro" id="IPR011006">
    <property type="entry name" value="CheY-like_superfamily"/>
</dbReference>
<dbReference type="InterPro" id="IPR058245">
    <property type="entry name" value="NreC/VraR/RcsB-like_REC"/>
</dbReference>
<dbReference type="Proteomes" id="UP000053557">
    <property type="component" value="Unassembled WGS sequence"/>
</dbReference>